<gene>
    <name evidence="5" type="ORF">F8O01_02720</name>
</gene>
<dbReference type="GO" id="GO:0016787">
    <property type="term" value="F:hydrolase activity"/>
    <property type="evidence" value="ECO:0007669"/>
    <property type="project" value="UniProtKB-KW"/>
</dbReference>
<sequence>MPVFTEHGPGAPDAFDDEVPARVRDAPKEPGDEWAIGPDGTRSWGAHGAAGVLVADVERGVLLQHRARWNHHGGTWGIPGGALRPGEPPVDGALREAFEEAGIPADALDAVATRVVDLGYWRYTTLVARARRHIPARVLDAESAGMAWVPPRELDRLRLHPGFAAAWPTLQRLIGTRPALVVDAANVVGARPDGWWRDRAGAATRLVSTLCGAIGRGFPAAPFGIDAELLWPEIVVVLEGQAKSAADPSTDASLEHLEIVRAPGEGDDDIVAQVERLRALDAERPILVVTSDRGLRERVEAAGALPCLGSKAFRTLLDGPHEPAARTSAGPVTTEGPVPTEG</sequence>
<dbReference type="Gene3D" id="3.90.79.10">
    <property type="entry name" value="Nucleoside Triphosphate Pyrophosphohydrolase"/>
    <property type="match status" value="1"/>
</dbReference>
<dbReference type="PANTHER" id="PTHR43046:SF2">
    <property type="entry name" value="8-OXO-DGTP DIPHOSPHATASE-RELATED"/>
    <property type="match status" value="1"/>
</dbReference>
<accession>A0A7J5C2Y1</accession>
<evidence type="ECO:0000256" key="1">
    <source>
        <dbReference type="ARBA" id="ARBA00001946"/>
    </source>
</evidence>
<dbReference type="InterPro" id="IPR015797">
    <property type="entry name" value="NUDIX_hydrolase-like_dom_sf"/>
</dbReference>
<dbReference type="Proteomes" id="UP000467240">
    <property type="component" value="Unassembled WGS sequence"/>
</dbReference>
<keyword evidence="6" id="KW-1185">Reference proteome</keyword>
<reference evidence="5 6" key="1">
    <citation type="submission" date="2019-09" db="EMBL/GenBank/DDBJ databases">
        <title>Phylogeny of genus Pseudoclavibacter and closely related genus.</title>
        <authorList>
            <person name="Li Y."/>
        </authorList>
    </citation>
    <scope>NUCLEOTIDE SEQUENCE [LARGE SCALE GENOMIC DNA]</scope>
    <source>
        <strain evidence="5 6">DSM 23821</strain>
    </source>
</reference>
<protein>
    <submittedName>
        <fullName evidence="5">NUDIX hydrolase</fullName>
    </submittedName>
</protein>
<evidence type="ECO:0000256" key="2">
    <source>
        <dbReference type="ARBA" id="ARBA00022801"/>
    </source>
</evidence>
<comment type="caution">
    <text evidence="5">The sequence shown here is derived from an EMBL/GenBank/DDBJ whole genome shotgun (WGS) entry which is preliminary data.</text>
</comment>
<dbReference type="SUPFAM" id="SSF55811">
    <property type="entry name" value="Nudix"/>
    <property type="match status" value="1"/>
</dbReference>
<dbReference type="InterPro" id="IPR000086">
    <property type="entry name" value="NUDIX_hydrolase_dom"/>
</dbReference>
<keyword evidence="2 5" id="KW-0378">Hydrolase</keyword>
<feature type="region of interest" description="Disordered" evidence="3">
    <location>
        <begin position="318"/>
        <end position="342"/>
    </location>
</feature>
<evidence type="ECO:0000313" key="6">
    <source>
        <dbReference type="Proteomes" id="UP000467240"/>
    </source>
</evidence>
<proteinExistence type="predicted"/>
<dbReference type="AlphaFoldDB" id="A0A7J5C2Y1"/>
<dbReference type="PANTHER" id="PTHR43046">
    <property type="entry name" value="GDP-MANNOSE MANNOSYL HYDROLASE"/>
    <property type="match status" value="1"/>
</dbReference>
<dbReference type="InterPro" id="IPR020084">
    <property type="entry name" value="NUDIX_hydrolase_CS"/>
</dbReference>
<name>A0A7J5C2Y1_9MICO</name>
<dbReference type="OrthoDB" id="3404294at2"/>
<evidence type="ECO:0000256" key="3">
    <source>
        <dbReference type="SAM" id="MobiDB-lite"/>
    </source>
</evidence>
<dbReference type="PROSITE" id="PS00893">
    <property type="entry name" value="NUDIX_BOX"/>
    <property type="match status" value="1"/>
</dbReference>
<organism evidence="5 6">
    <name type="scientific">Pseudoclavibacter chungangensis</name>
    <dbReference type="NCBI Taxonomy" id="587635"/>
    <lineage>
        <taxon>Bacteria</taxon>
        <taxon>Bacillati</taxon>
        <taxon>Actinomycetota</taxon>
        <taxon>Actinomycetes</taxon>
        <taxon>Micrococcales</taxon>
        <taxon>Microbacteriaceae</taxon>
        <taxon>Pseudoclavibacter</taxon>
    </lineage>
</organism>
<comment type="cofactor">
    <cofactor evidence="1">
        <name>Mg(2+)</name>
        <dbReference type="ChEBI" id="CHEBI:18420"/>
    </cofactor>
</comment>
<evidence type="ECO:0000259" key="4">
    <source>
        <dbReference type="PROSITE" id="PS51462"/>
    </source>
</evidence>
<evidence type="ECO:0000313" key="5">
    <source>
        <dbReference type="EMBL" id="KAB1660413.1"/>
    </source>
</evidence>
<dbReference type="Pfam" id="PF00293">
    <property type="entry name" value="NUDIX"/>
    <property type="match status" value="1"/>
</dbReference>
<dbReference type="PROSITE" id="PS51462">
    <property type="entry name" value="NUDIX"/>
    <property type="match status" value="1"/>
</dbReference>
<feature type="domain" description="Nudix hydrolase" evidence="4">
    <location>
        <begin position="45"/>
        <end position="171"/>
    </location>
</feature>
<dbReference type="EMBL" id="WBJZ01000003">
    <property type="protein sequence ID" value="KAB1660413.1"/>
    <property type="molecule type" value="Genomic_DNA"/>
</dbReference>